<dbReference type="GeneID" id="24608172"/>
<gene>
    <name evidence="1" type="ORF">CPT_Moonbeam197</name>
</gene>
<evidence type="ECO:0000313" key="1">
    <source>
        <dbReference type="EMBL" id="AIW03595.1"/>
    </source>
</evidence>
<proteinExistence type="predicted"/>
<dbReference type="OrthoDB" id="29081at10239"/>
<name>A0A0A0RNC1_9CAUD</name>
<reference evidence="1 2" key="1">
    <citation type="submission" date="2014-07" db="EMBL/GenBank/DDBJ databases">
        <title>Complete Genome of Bacillus megaterium Myophage Moonbeam.</title>
        <authorList>
            <person name="Cadungog J.N."/>
            <person name="Khatemi B.E."/>
            <person name="Hernandez A.C."/>
            <person name="Everett G.F.K."/>
        </authorList>
    </citation>
    <scope>NUCLEOTIDE SEQUENCE [LARGE SCALE GENOMIC DNA]</scope>
</reference>
<keyword evidence="2" id="KW-1185">Reference proteome</keyword>
<accession>A0A0A0RNC1</accession>
<evidence type="ECO:0000313" key="2">
    <source>
        <dbReference type="Proteomes" id="UP000030207"/>
    </source>
</evidence>
<organism evidence="1 2">
    <name type="scientific">Bacillus phage Moonbeam</name>
    <dbReference type="NCBI Taxonomy" id="1540091"/>
    <lineage>
        <taxon>Viruses</taxon>
        <taxon>Duplodnaviria</taxon>
        <taxon>Heunggongvirae</taxon>
        <taxon>Uroviricota</taxon>
        <taxon>Caudoviricetes</taxon>
        <taxon>Herelleviridae</taxon>
        <taxon>Bastillevirinae</taxon>
        <taxon>Moonbeamvirus</taxon>
        <taxon>Moonbeamvirus moonbeam</taxon>
    </lineage>
</organism>
<protein>
    <submittedName>
        <fullName evidence="1">Uncharacterized protein</fullName>
    </submittedName>
</protein>
<dbReference type="RefSeq" id="YP_009151760.1">
    <property type="nucleotide sequence ID" value="NC_027374.1"/>
</dbReference>
<sequence length="76" mass="8876">MELFVTEKVFNRKLNGKAIRIKGYDTDGEKWDGVYLVKETRFDQIVVTSRTGNEHFIYMEEFETGELLTLIVLEGN</sequence>
<dbReference type="Proteomes" id="UP000030207">
    <property type="component" value="Segment"/>
</dbReference>
<dbReference type="KEGG" id="vg:24608172"/>
<dbReference type="EMBL" id="KM236246">
    <property type="protein sequence ID" value="AIW03595.1"/>
    <property type="molecule type" value="Genomic_DNA"/>
</dbReference>